<evidence type="ECO:0000313" key="2">
    <source>
        <dbReference type="EMBL" id="MEQ2555417.1"/>
    </source>
</evidence>
<comment type="caution">
    <text evidence="2">The sequence shown here is derived from an EMBL/GenBank/DDBJ whole genome shotgun (WGS) entry which is preliminary data.</text>
</comment>
<feature type="transmembrane region" description="Helical" evidence="1">
    <location>
        <begin position="9"/>
        <end position="27"/>
    </location>
</feature>
<evidence type="ECO:0000313" key="3">
    <source>
        <dbReference type="Proteomes" id="UP001546774"/>
    </source>
</evidence>
<reference evidence="2" key="1">
    <citation type="submission" date="2024-03" db="EMBL/GenBank/DDBJ databases">
        <title>Human intestinal bacterial collection.</title>
        <authorList>
            <person name="Pauvert C."/>
            <person name="Hitch T.C.A."/>
            <person name="Clavel T."/>
        </authorList>
    </citation>
    <scope>NUCLEOTIDE SEQUENCE [LARGE SCALE GENOMIC DNA]</scope>
    <source>
        <strain evidence="2">CLA-AA-H89B</strain>
    </source>
</reference>
<keyword evidence="3" id="KW-1185">Reference proteome</keyword>
<organism evidence="2 3">
    <name type="scientific">Lachnospira intestinalis</name>
    <dbReference type="NCBI Taxonomy" id="3133158"/>
    <lineage>
        <taxon>Bacteria</taxon>
        <taxon>Bacillati</taxon>
        <taxon>Bacillota</taxon>
        <taxon>Clostridia</taxon>
        <taxon>Lachnospirales</taxon>
        <taxon>Lachnospiraceae</taxon>
        <taxon>Lachnospira</taxon>
    </lineage>
</organism>
<proteinExistence type="predicted"/>
<gene>
    <name evidence="2" type="ORF">WMO37_10415</name>
</gene>
<evidence type="ECO:0008006" key="4">
    <source>
        <dbReference type="Google" id="ProtNLM"/>
    </source>
</evidence>
<sequence>MFAQLKEKTVWTAIVRLGVFFFVFLGLEYLFDNLMAAVTDSTGVVRAQSYVLGVSAMGFLAYGMLPERIRNAGHRRYRVLLEGAAGVLCTVSIMIICLHKNYSVLLLSGCLLFFMLGMTGSAVHMDMALQKQAGKGLAVPAGIAYALGICLQFLDHRFLKDKVTETAVFVIAAVGLLFFMKGRYTCGKMKICRLLRKKS</sequence>
<dbReference type="InterPro" id="IPR036259">
    <property type="entry name" value="MFS_trans_sf"/>
</dbReference>
<dbReference type="Proteomes" id="UP001546774">
    <property type="component" value="Unassembled WGS sequence"/>
</dbReference>
<evidence type="ECO:0000256" key="1">
    <source>
        <dbReference type="SAM" id="Phobius"/>
    </source>
</evidence>
<dbReference type="SUPFAM" id="SSF103473">
    <property type="entry name" value="MFS general substrate transporter"/>
    <property type="match status" value="1"/>
</dbReference>
<keyword evidence="1" id="KW-1133">Transmembrane helix</keyword>
<feature type="transmembrane region" description="Helical" evidence="1">
    <location>
        <begin position="77"/>
        <end position="96"/>
    </location>
</feature>
<name>A0ABV1H6T0_9FIRM</name>
<accession>A0ABV1H6T0</accession>
<feature type="transmembrane region" description="Helical" evidence="1">
    <location>
        <begin position="137"/>
        <end position="154"/>
    </location>
</feature>
<feature type="transmembrane region" description="Helical" evidence="1">
    <location>
        <begin position="102"/>
        <end position="125"/>
    </location>
</feature>
<feature type="transmembrane region" description="Helical" evidence="1">
    <location>
        <begin position="47"/>
        <end position="65"/>
    </location>
</feature>
<keyword evidence="1" id="KW-0472">Membrane</keyword>
<feature type="transmembrane region" description="Helical" evidence="1">
    <location>
        <begin position="166"/>
        <end position="186"/>
    </location>
</feature>
<keyword evidence="1" id="KW-0812">Transmembrane</keyword>
<protein>
    <recommendedName>
        <fullName evidence="4">MFS transporter</fullName>
    </recommendedName>
</protein>
<dbReference type="EMBL" id="JBBMFS010000008">
    <property type="protein sequence ID" value="MEQ2555417.1"/>
    <property type="molecule type" value="Genomic_DNA"/>
</dbReference>